<comment type="similarity">
    <text evidence="2">Belongs to the eukaryotic ribosomal protein P1/P2 family.</text>
</comment>
<dbReference type="GO" id="GO:0043021">
    <property type="term" value="F:ribonucleoprotein complex binding"/>
    <property type="evidence" value="ECO:0007669"/>
    <property type="project" value="TreeGrafter"/>
</dbReference>
<dbReference type="AlphaFoldDB" id="A0A1A6HPZ3"/>
<dbReference type="PANTHER" id="PTHR45696:SF10">
    <property type="entry name" value="LARGE RIBOSOMAL SUBUNIT PROTEIN P1"/>
    <property type="match status" value="1"/>
</dbReference>
<dbReference type="EMBL" id="LZPO01017386">
    <property type="protein sequence ID" value="OBS80321.1"/>
    <property type="molecule type" value="Genomic_DNA"/>
</dbReference>
<dbReference type="Gene3D" id="1.10.10.1410">
    <property type="match status" value="1"/>
</dbReference>
<dbReference type="STRING" id="56216.A0A1A6HPZ3"/>
<sequence length="157" mass="16847">GSTSRAAATWPSSSPVPYHLPCFLHSSGPSPSATDTSRHLDSQLILHASTPLSSHAEDKINALVKAAGVNVEPYWPGLFAKALANINTGSLICNVRAGGPCSSCWGHFSSCPDPSTATPAEEKVDWMQRRKNLRSLMLRPPQHALDQAGRLQHENIT</sequence>
<evidence type="ECO:0000256" key="3">
    <source>
        <dbReference type="ARBA" id="ARBA00022980"/>
    </source>
</evidence>
<organism evidence="8 9">
    <name type="scientific">Neotoma lepida</name>
    <name type="common">Desert woodrat</name>
    <dbReference type="NCBI Taxonomy" id="56216"/>
    <lineage>
        <taxon>Eukaryota</taxon>
        <taxon>Metazoa</taxon>
        <taxon>Chordata</taxon>
        <taxon>Craniata</taxon>
        <taxon>Vertebrata</taxon>
        <taxon>Euteleostomi</taxon>
        <taxon>Mammalia</taxon>
        <taxon>Eutheria</taxon>
        <taxon>Euarchontoglires</taxon>
        <taxon>Glires</taxon>
        <taxon>Rodentia</taxon>
        <taxon>Myomorpha</taxon>
        <taxon>Muroidea</taxon>
        <taxon>Cricetidae</taxon>
        <taxon>Neotominae</taxon>
        <taxon>Neotoma</taxon>
    </lineage>
</organism>
<evidence type="ECO:0000313" key="8">
    <source>
        <dbReference type="EMBL" id="OBS80321.1"/>
    </source>
</evidence>
<dbReference type="FunFam" id="1.10.10.1410:FF:000002">
    <property type="entry name" value="60S acidic ribosomal protein P2"/>
    <property type="match status" value="1"/>
</dbReference>
<gene>
    <name evidence="8" type="ORF">A6R68_21478</name>
</gene>
<accession>A0A1A6HPZ3</accession>
<feature type="non-terminal residue" evidence="8">
    <location>
        <position position="157"/>
    </location>
</feature>
<evidence type="ECO:0000256" key="4">
    <source>
        <dbReference type="ARBA" id="ARBA00023274"/>
    </source>
</evidence>
<keyword evidence="3" id="KW-0689">Ribosomal protein</keyword>
<comment type="subunit">
    <text evidence="5">Heterodimer with RPLP1 at the lateral ribosomal stalk of the large ribosomal subunit.</text>
</comment>
<reference evidence="8 9" key="1">
    <citation type="submission" date="2016-06" db="EMBL/GenBank/DDBJ databases">
        <title>The Draft Genome Sequence and Annotation of the Desert Woodrat Neotoma lepida.</title>
        <authorList>
            <person name="Campbell M."/>
            <person name="Oakeson K.F."/>
            <person name="Yandell M."/>
            <person name="Halpert J.R."/>
            <person name="Dearing D."/>
        </authorList>
    </citation>
    <scope>NUCLEOTIDE SEQUENCE [LARGE SCALE GENOMIC DNA]</scope>
    <source>
        <strain evidence="8">417</strain>
        <tissue evidence="8">Liver</tissue>
    </source>
</reference>
<evidence type="ECO:0000313" key="9">
    <source>
        <dbReference type="Proteomes" id="UP000092124"/>
    </source>
</evidence>
<dbReference type="Pfam" id="PF00428">
    <property type="entry name" value="Ribosomal_60s"/>
    <property type="match status" value="1"/>
</dbReference>
<dbReference type="GO" id="GO:0003735">
    <property type="term" value="F:structural constituent of ribosome"/>
    <property type="evidence" value="ECO:0007669"/>
    <property type="project" value="TreeGrafter"/>
</dbReference>
<dbReference type="PANTHER" id="PTHR45696">
    <property type="entry name" value="60S ACIDIC RIBOSOMAL PROTEIN P1"/>
    <property type="match status" value="1"/>
</dbReference>
<comment type="caution">
    <text evidence="8">The sequence shown here is derived from an EMBL/GenBank/DDBJ whole genome shotgun (WGS) entry which is preliminary data.</text>
</comment>
<dbReference type="GO" id="GO:0022625">
    <property type="term" value="C:cytosolic large ribosomal subunit"/>
    <property type="evidence" value="ECO:0007669"/>
    <property type="project" value="TreeGrafter"/>
</dbReference>
<evidence type="ECO:0000256" key="7">
    <source>
        <dbReference type="ARBA" id="ARBA00035443"/>
    </source>
</evidence>
<protein>
    <recommendedName>
        <fullName evidence="6">Large ribosomal subunit protein P2</fullName>
    </recommendedName>
    <alternativeName>
        <fullName evidence="7">60S acidic ribosomal protein P2</fullName>
    </alternativeName>
</protein>
<dbReference type="GO" id="GO:0002181">
    <property type="term" value="P:cytoplasmic translation"/>
    <property type="evidence" value="ECO:0007669"/>
    <property type="project" value="TreeGrafter"/>
</dbReference>
<name>A0A1A6HPZ3_NEOLE</name>
<feature type="non-terminal residue" evidence="8">
    <location>
        <position position="1"/>
    </location>
</feature>
<keyword evidence="4" id="KW-0687">Ribonucleoprotein</keyword>
<dbReference type="InterPro" id="IPR038716">
    <property type="entry name" value="P1/P2_N_sf"/>
</dbReference>
<comment type="function">
    <text evidence="1">Plays an important role in the elongation step of protein synthesis.</text>
</comment>
<dbReference type="OrthoDB" id="2194681at2759"/>
<dbReference type="Proteomes" id="UP000092124">
    <property type="component" value="Unassembled WGS sequence"/>
</dbReference>
<keyword evidence="9" id="KW-1185">Reference proteome</keyword>
<evidence type="ECO:0000256" key="6">
    <source>
        <dbReference type="ARBA" id="ARBA00035301"/>
    </source>
</evidence>
<proteinExistence type="inferred from homology"/>
<evidence type="ECO:0000256" key="1">
    <source>
        <dbReference type="ARBA" id="ARBA00003362"/>
    </source>
</evidence>
<dbReference type="GO" id="GO:0030295">
    <property type="term" value="F:protein kinase activator activity"/>
    <property type="evidence" value="ECO:0007669"/>
    <property type="project" value="TreeGrafter"/>
</dbReference>
<evidence type="ECO:0000256" key="5">
    <source>
        <dbReference type="ARBA" id="ARBA00023611"/>
    </source>
</evidence>
<evidence type="ECO:0000256" key="2">
    <source>
        <dbReference type="ARBA" id="ARBA00005436"/>
    </source>
</evidence>
<dbReference type="CDD" id="cd05831">
    <property type="entry name" value="Ribosomal_P1"/>
    <property type="match status" value="1"/>
</dbReference>